<dbReference type="GO" id="GO:0016020">
    <property type="term" value="C:membrane"/>
    <property type="evidence" value="ECO:0007669"/>
    <property type="project" value="TreeGrafter"/>
</dbReference>
<feature type="domain" description="CRAL-TRIO" evidence="1">
    <location>
        <begin position="152"/>
        <end position="241"/>
    </location>
</feature>
<dbReference type="EMBL" id="JARQZJ010000017">
    <property type="protein sequence ID" value="KAK9873317.1"/>
    <property type="molecule type" value="Genomic_DNA"/>
</dbReference>
<dbReference type="InterPro" id="IPR036273">
    <property type="entry name" value="CRAL/TRIO_N_dom_sf"/>
</dbReference>
<feature type="domain" description="CRAL-TRIO" evidence="1">
    <location>
        <begin position="427"/>
        <end position="547"/>
    </location>
</feature>
<proteinExistence type="predicted"/>
<reference evidence="2 3" key="1">
    <citation type="submission" date="2023-03" db="EMBL/GenBank/DDBJ databases">
        <title>Genome insight into feeding habits of ladybird beetles.</title>
        <authorList>
            <person name="Li H.-S."/>
            <person name="Huang Y.-H."/>
            <person name="Pang H."/>
        </authorList>
    </citation>
    <scope>NUCLEOTIDE SEQUENCE [LARGE SCALE GENOMIC DNA]</scope>
    <source>
        <strain evidence="2">SYSU_2023b</strain>
        <tissue evidence="2">Whole body</tissue>
    </source>
</reference>
<gene>
    <name evidence="2" type="ORF">WA026_021808</name>
</gene>
<dbReference type="PANTHER" id="PTHR10174">
    <property type="entry name" value="ALPHA-TOCOPHEROL TRANSFER PROTEIN-RELATED"/>
    <property type="match status" value="1"/>
</dbReference>
<evidence type="ECO:0000313" key="2">
    <source>
        <dbReference type="EMBL" id="KAK9873317.1"/>
    </source>
</evidence>
<dbReference type="GO" id="GO:1902936">
    <property type="term" value="F:phosphatidylinositol bisphosphate binding"/>
    <property type="evidence" value="ECO:0007669"/>
    <property type="project" value="TreeGrafter"/>
</dbReference>
<dbReference type="AlphaFoldDB" id="A0AAW1TYX1"/>
<dbReference type="PANTHER" id="PTHR10174:SF222">
    <property type="entry name" value="GH10083P-RELATED"/>
    <property type="match status" value="1"/>
</dbReference>
<dbReference type="InterPro" id="IPR036865">
    <property type="entry name" value="CRAL-TRIO_dom_sf"/>
</dbReference>
<dbReference type="Gene3D" id="3.40.525.10">
    <property type="entry name" value="CRAL-TRIO lipid binding domain"/>
    <property type="match status" value="2"/>
</dbReference>
<evidence type="ECO:0000313" key="3">
    <source>
        <dbReference type="Proteomes" id="UP001431783"/>
    </source>
</evidence>
<dbReference type="InterPro" id="IPR001251">
    <property type="entry name" value="CRAL-TRIO_dom"/>
</dbReference>
<dbReference type="Proteomes" id="UP001431783">
    <property type="component" value="Unassembled WGS sequence"/>
</dbReference>
<dbReference type="CDD" id="cd00170">
    <property type="entry name" value="SEC14"/>
    <property type="match status" value="1"/>
</dbReference>
<name>A0AAW1TYX1_9CUCU</name>
<evidence type="ECO:0000259" key="1">
    <source>
        <dbReference type="Pfam" id="PF00650"/>
    </source>
</evidence>
<organism evidence="2 3">
    <name type="scientific">Henosepilachna vigintioctopunctata</name>
    <dbReference type="NCBI Taxonomy" id="420089"/>
    <lineage>
        <taxon>Eukaryota</taxon>
        <taxon>Metazoa</taxon>
        <taxon>Ecdysozoa</taxon>
        <taxon>Arthropoda</taxon>
        <taxon>Hexapoda</taxon>
        <taxon>Insecta</taxon>
        <taxon>Pterygota</taxon>
        <taxon>Neoptera</taxon>
        <taxon>Endopterygota</taxon>
        <taxon>Coleoptera</taxon>
        <taxon>Polyphaga</taxon>
        <taxon>Cucujiformia</taxon>
        <taxon>Coccinelloidea</taxon>
        <taxon>Coccinellidae</taxon>
        <taxon>Epilachninae</taxon>
        <taxon>Epilachnini</taxon>
        <taxon>Henosepilachna</taxon>
    </lineage>
</organism>
<dbReference type="SUPFAM" id="SSF52087">
    <property type="entry name" value="CRAL/TRIO domain"/>
    <property type="match status" value="2"/>
</dbReference>
<keyword evidence="3" id="KW-1185">Reference proteome</keyword>
<dbReference type="SUPFAM" id="SSF46938">
    <property type="entry name" value="CRAL/TRIO N-terminal domain"/>
    <property type="match status" value="1"/>
</dbReference>
<sequence length="602" mass="70197">MMVKDFTYLSEKRSDVFAVYGKSEEDVKEYVLILREWMKKQPHIPSEHLSDELLEIHILKNKFSVESAKVKIENYCTMKNKPRTRYLFENYSLSPAEQSYFKLPMPCLTEDFDRVYITKCLDEDKFDTKSALTSELVLKEITSRFDFSIREIHIVDMSLCSMKMLTKLRANIMADGVQTILNSHSARIKGLHIITKHGSALMNWIKPFLPVKIASRLFVHDDPNVVPKLVSARYLPKDYGGDLKSLRDILVEFGEIFKDNTEKIVEYINTSSREELRQGGPLTEEMHEFYEAHQCATSSRSVLIKQFSVMDITYLSDRRKDVLAFCGKNEQDMKDIIVILREWMLKQPHIPSELLSDEALEIHIIKNKFLIEKVKTKIESYCSMKNKPQTKYFFENYSLTPSREAQFYIPMPLLTESFQRIFIGKIWDEESYDLKSVFTNLLILREIMSRHDYSVEEIFIMDMSHSSMKFITKFRANIMADGVPLVLKCYSARIKQIHLISKFASTIMNWMKPILPSKIASRFRAHESVETLSEHIGAKYLPKDYGGDLKSLKEHLVDFDEIYAKHKDQIIGYVKTSAREELRQGEPAPEDMQGTFLKLNID</sequence>
<accession>A0AAW1TYX1</accession>
<comment type="caution">
    <text evidence="2">The sequence shown here is derived from an EMBL/GenBank/DDBJ whole genome shotgun (WGS) entry which is preliminary data.</text>
</comment>
<protein>
    <recommendedName>
        <fullName evidence="1">CRAL-TRIO domain-containing protein</fullName>
    </recommendedName>
</protein>
<dbReference type="Pfam" id="PF00650">
    <property type="entry name" value="CRAL_TRIO"/>
    <property type="match status" value="2"/>
</dbReference>